<feature type="compositionally biased region" description="Polar residues" evidence="1">
    <location>
        <begin position="21"/>
        <end position="34"/>
    </location>
</feature>
<sequence>MTSDIHEDDRQESGRYDPQDNPGTVGSNKISSFPNFRGTKETKFYYL</sequence>
<feature type="region of interest" description="Disordered" evidence="1">
    <location>
        <begin position="1"/>
        <end position="38"/>
    </location>
</feature>
<dbReference type="RefSeq" id="WP_413266169.1">
    <property type="nucleotide sequence ID" value="NZ_JBHFNR010000204.1"/>
</dbReference>
<feature type="compositionally biased region" description="Basic and acidic residues" evidence="1">
    <location>
        <begin position="1"/>
        <end position="18"/>
    </location>
</feature>
<dbReference type="Proteomes" id="UP001576784">
    <property type="component" value="Unassembled WGS sequence"/>
</dbReference>
<organism evidence="2 3">
    <name type="scientific">Floridaenema flaviceps BLCC-F50</name>
    <dbReference type="NCBI Taxonomy" id="3153642"/>
    <lineage>
        <taxon>Bacteria</taxon>
        <taxon>Bacillati</taxon>
        <taxon>Cyanobacteriota</taxon>
        <taxon>Cyanophyceae</taxon>
        <taxon>Oscillatoriophycideae</taxon>
        <taxon>Aerosakkonematales</taxon>
        <taxon>Aerosakkonemataceae</taxon>
        <taxon>Floridanema</taxon>
        <taxon>Floridanema flaviceps</taxon>
    </lineage>
</organism>
<proteinExistence type="predicted"/>
<protein>
    <submittedName>
        <fullName evidence="2">Uncharacterized protein</fullName>
    </submittedName>
</protein>
<keyword evidence="3" id="KW-1185">Reference proteome</keyword>
<gene>
    <name evidence="2" type="ORF">ACE1CI_26820</name>
</gene>
<name>A0ABV4XXY1_9CYAN</name>
<dbReference type="EMBL" id="JBHFNR010000204">
    <property type="protein sequence ID" value="MFB2896542.1"/>
    <property type="molecule type" value="Genomic_DNA"/>
</dbReference>
<evidence type="ECO:0000313" key="2">
    <source>
        <dbReference type="EMBL" id="MFB2896542.1"/>
    </source>
</evidence>
<accession>A0ABV4XXY1</accession>
<evidence type="ECO:0000313" key="3">
    <source>
        <dbReference type="Proteomes" id="UP001576784"/>
    </source>
</evidence>
<reference evidence="2 3" key="1">
    <citation type="submission" date="2024-09" db="EMBL/GenBank/DDBJ databases">
        <title>Floridaenema gen nov. (Aerosakkonemataceae, Aerosakkonematales ord. nov., Cyanobacteria) from benthic tropical and subtropical fresh waters, with the description of four new species.</title>
        <authorList>
            <person name="Moretto J.A."/>
            <person name="Berthold D.E."/>
            <person name="Lefler F.W."/>
            <person name="Huang I.-S."/>
            <person name="Laughinghouse H. IV."/>
        </authorList>
    </citation>
    <scope>NUCLEOTIDE SEQUENCE [LARGE SCALE GENOMIC DNA]</scope>
    <source>
        <strain evidence="2 3">BLCC-F50</strain>
    </source>
</reference>
<comment type="caution">
    <text evidence="2">The sequence shown here is derived from an EMBL/GenBank/DDBJ whole genome shotgun (WGS) entry which is preliminary data.</text>
</comment>
<evidence type="ECO:0000256" key="1">
    <source>
        <dbReference type="SAM" id="MobiDB-lite"/>
    </source>
</evidence>